<dbReference type="InterPro" id="IPR013783">
    <property type="entry name" value="Ig-like_fold"/>
</dbReference>
<reference evidence="2" key="2">
    <citation type="submission" date="2025-09" db="UniProtKB">
        <authorList>
            <consortium name="Ensembl"/>
        </authorList>
    </citation>
    <scope>IDENTIFICATION</scope>
</reference>
<dbReference type="Ensembl" id="ENSOSUT00000016524.1">
    <property type="protein sequence ID" value="ENSOSUP00000015973.1"/>
    <property type="gene ID" value="ENSOSUG00000011433.1"/>
</dbReference>
<dbReference type="Gene3D" id="2.60.40.10">
    <property type="entry name" value="Immunoglobulins"/>
    <property type="match status" value="1"/>
</dbReference>
<dbReference type="GO" id="GO:0075512">
    <property type="term" value="P:clathrin-dependent endocytosis of virus by host cell"/>
    <property type="evidence" value="ECO:0007669"/>
    <property type="project" value="TreeGrafter"/>
</dbReference>
<sequence>MLRVPGRGVGRLRKGPVCLFLWGWGVSPGNVTHQRPAELLIQPSAEVWEGAAVTLTCLGARRGAEETLYTWYRNGKRLRESSAPTLRFPSVRGEDAGAFQCEIRSSNGSDTSAAAALRVLCKCCRGGLSPLTAGTERGESLWFLGFFQPWESILISPEVLISTSVASRDRGGISLLGSALVRPPLDEWGQFWAPHSKKALE</sequence>
<dbReference type="GO" id="GO:0046790">
    <property type="term" value="F:virion binding"/>
    <property type="evidence" value="ECO:0007669"/>
    <property type="project" value="TreeGrafter"/>
</dbReference>
<dbReference type="AlphaFoldDB" id="A0A8C8BD45"/>
<evidence type="ECO:0000313" key="2">
    <source>
        <dbReference type="Ensembl" id="ENSOSUP00000015973.1"/>
    </source>
</evidence>
<dbReference type="Pfam" id="PF13895">
    <property type="entry name" value="Ig_2"/>
    <property type="match status" value="1"/>
</dbReference>
<keyword evidence="3" id="KW-1185">Reference proteome</keyword>
<dbReference type="PANTHER" id="PTHR47243:SF1">
    <property type="entry name" value="SIALOADHESIN"/>
    <property type="match status" value="1"/>
</dbReference>
<organism evidence="2 3">
    <name type="scientific">Otus sunia</name>
    <name type="common">Oriental scops-owl</name>
    <dbReference type="NCBI Taxonomy" id="257818"/>
    <lineage>
        <taxon>Eukaryota</taxon>
        <taxon>Metazoa</taxon>
        <taxon>Chordata</taxon>
        <taxon>Craniata</taxon>
        <taxon>Vertebrata</taxon>
        <taxon>Euteleostomi</taxon>
        <taxon>Archelosauria</taxon>
        <taxon>Archosauria</taxon>
        <taxon>Dinosauria</taxon>
        <taxon>Saurischia</taxon>
        <taxon>Theropoda</taxon>
        <taxon>Coelurosauria</taxon>
        <taxon>Aves</taxon>
        <taxon>Neognathae</taxon>
        <taxon>Neoaves</taxon>
        <taxon>Telluraves</taxon>
        <taxon>Strigiformes</taxon>
        <taxon>Strigidae</taxon>
        <taxon>Otus</taxon>
    </lineage>
</organism>
<dbReference type="SMART" id="SM00409">
    <property type="entry name" value="IG"/>
    <property type="match status" value="1"/>
</dbReference>
<dbReference type="GO" id="GO:0005769">
    <property type="term" value="C:early endosome"/>
    <property type="evidence" value="ECO:0007669"/>
    <property type="project" value="TreeGrafter"/>
</dbReference>
<dbReference type="SMART" id="SM00408">
    <property type="entry name" value="IGc2"/>
    <property type="match status" value="1"/>
</dbReference>
<evidence type="ECO:0000259" key="1">
    <source>
        <dbReference type="PROSITE" id="PS50835"/>
    </source>
</evidence>
<evidence type="ECO:0000313" key="3">
    <source>
        <dbReference type="Proteomes" id="UP000694552"/>
    </source>
</evidence>
<accession>A0A8C8BD45</accession>
<proteinExistence type="predicted"/>
<dbReference type="Proteomes" id="UP000694552">
    <property type="component" value="Unplaced"/>
</dbReference>
<dbReference type="InterPro" id="IPR003599">
    <property type="entry name" value="Ig_sub"/>
</dbReference>
<dbReference type="GO" id="GO:0005770">
    <property type="term" value="C:late endosome"/>
    <property type="evidence" value="ECO:0007669"/>
    <property type="project" value="TreeGrafter"/>
</dbReference>
<dbReference type="GO" id="GO:0005886">
    <property type="term" value="C:plasma membrane"/>
    <property type="evidence" value="ECO:0007669"/>
    <property type="project" value="TreeGrafter"/>
</dbReference>
<protein>
    <recommendedName>
        <fullName evidence="1">Ig-like domain-containing protein</fullName>
    </recommendedName>
</protein>
<feature type="domain" description="Ig-like" evidence="1">
    <location>
        <begin position="36"/>
        <end position="118"/>
    </location>
</feature>
<reference evidence="2" key="1">
    <citation type="submission" date="2025-08" db="UniProtKB">
        <authorList>
            <consortium name="Ensembl"/>
        </authorList>
    </citation>
    <scope>IDENTIFICATION</scope>
</reference>
<dbReference type="PANTHER" id="PTHR47243">
    <property type="entry name" value="SIALOADHESIN"/>
    <property type="match status" value="1"/>
</dbReference>
<dbReference type="InterPro" id="IPR007110">
    <property type="entry name" value="Ig-like_dom"/>
</dbReference>
<name>A0A8C8BD45_9STRI</name>
<dbReference type="InterPro" id="IPR003598">
    <property type="entry name" value="Ig_sub2"/>
</dbReference>
<dbReference type="PROSITE" id="PS50835">
    <property type="entry name" value="IG_LIKE"/>
    <property type="match status" value="1"/>
</dbReference>
<dbReference type="SUPFAM" id="SSF48726">
    <property type="entry name" value="Immunoglobulin"/>
    <property type="match status" value="1"/>
</dbReference>
<dbReference type="InterPro" id="IPR036179">
    <property type="entry name" value="Ig-like_dom_sf"/>
</dbReference>